<reference evidence="2 4" key="2">
    <citation type="submission" date="2016-01" db="EMBL/GenBank/DDBJ databases">
        <title>The new phylogeny of the genus Mycobacterium.</title>
        <authorList>
            <person name="Tarcisio F."/>
            <person name="Conor M."/>
            <person name="Antonella G."/>
            <person name="Elisabetta G."/>
            <person name="Giulia F.S."/>
            <person name="Sara T."/>
            <person name="Anna F."/>
            <person name="Clotilde B."/>
            <person name="Roberto B."/>
            <person name="Veronica D.S."/>
            <person name="Fabio R."/>
            <person name="Monica P."/>
            <person name="Olivier J."/>
            <person name="Enrico T."/>
            <person name="Nicola S."/>
        </authorList>
    </citation>
    <scope>NUCLEOTIDE SEQUENCE [LARGE SCALE GENOMIC DNA]</scope>
    <source>
        <strain evidence="2 4">CCUG 50187</strain>
    </source>
</reference>
<dbReference type="AlphaFoldDB" id="A0A0U1DGY5"/>
<evidence type="ECO:0000313" key="4">
    <source>
        <dbReference type="Proteomes" id="UP000193811"/>
    </source>
</evidence>
<evidence type="ECO:0000313" key="1">
    <source>
        <dbReference type="EMBL" id="CQD15201.1"/>
    </source>
</evidence>
<accession>A0A0U1DGY5</accession>
<dbReference type="EMBL" id="LQOP01000036">
    <property type="protein sequence ID" value="ORV20151.1"/>
    <property type="molecule type" value="Genomic_DNA"/>
</dbReference>
<protein>
    <submittedName>
        <fullName evidence="1">Uncharacterized protein</fullName>
    </submittedName>
</protein>
<reference evidence="1 3" key="1">
    <citation type="submission" date="2015-03" db="EMBL/GenBank/DDBJ databases">
        <authorList>
            <person name="Murphy D."/>
        </authorList>
    </citation>
    <scope>NUCLEOTIDE SEQUENCE [LARGE SCALE GENOMIC DNA]</scope>
    <source>
        <strain evidence="1 3">D16</strain>
    </source>
</reference>
<keyword evidence="4" id="KW-1185">Reference proteome</keyword>
<sequence>MSRTDKTKPFWVKLMHGDLDCVEVHNHVDGVCDLPPVEDATAFIYRTTRCRREFVYTGINACCCPMCHGDFGWDVRPGKRQRIESRRECRDWQRDY</sequence>
<gene>
    <name evidence="2" type="ORF">AWB98_29995</name>
    <name evidence="1" type="ORF">BN970_03165</name>
</gene>
<dbReference type="GeneID" id="44300187"/>
<name>A0A0U1DGY5_9MYCO</name>
<organism evidence="1 3">
    <name type="scientific">Mycolicibacterium conceptionense</name>
    <dbReference type="NCBI Taxonomy" id="451644"/>
    <lineage>
        <taxon>Bacteria</taxon>
        <taxon>Bacillati</taxon>
        <taxon>Actinomycetota</taxon>
        <taxon>Actinomycetes</taxon>
        <taxon>Mycobacteriales</taxon>
        <taxon>Mycobacteriaceae</taxon>
        <taxon>Mycolicibacterium</taxon>
    </lineage>
</organism>
<dbReference type="Proteomes" id="UP000193811">
    <property type="component" value="Unassembled WGS sequence"/>
</dbReference>
<evidence type="ECO:0000313" key="3">
    <source>
        <dbReference type="Proteomes" id="UP000182227"/>
    </source>
</evidence>
<dbReference type="EMBL" id="CTEF01000002">
    <property type="protein sequence ID" value="CQD15201.1"/>
    <property type="molecule type" value="Genomic_DNA"/>
</dbReference>
<dbReference type="RefSeq" id="WP_085143124.1">
    <property type="nucleotide sequence ID" value="NZ_JACKVA010000010.1"/>
</dbReference>
<evidence type="ECO:0000313" key="2">
    <source>
        <dbReference type="EMBL" id="ORV20151.1"/>
    </source>
</evidence>
<dbReference type="Proteomes" id="UP000182227">
    <property type="component" value="Unassembled WGS sequence"/>
</dbReference>
<proteinExistence type="predicted"/>